<name>A0ABQ8ETW9_9FUNG</name>
<proteinExistence type="predicted"/>
<reference evidence="2 3" key="1">
    <citation type="submission" date="2021-02" db="EMBL/GenBank/DDBJ databases">
        <title>Variation within the Batrachochytrium salamandrivorans European outbreak.</title>
        <authorList>
            <person name="Kelly M."/>
            <person name="Pasmans F."/>
            <person name="Shea T.P."/>
            <person name="Munoz J.F."/>
            <person name="Carranza S."/>
            <person name="Cuomo C.A."/>
            <person name="Martel A."/>
        </authorList>
    </citation>
    <scope>NUCLEOTIDE SEQUENCE [LARGE SCALE GENOMIC DNA]</scope>
    <source>
        <strain evidence="2 3">AMFP18/2</strain>
    </source>
</reference>
<dbReference type="PANTHER" id="PTHR23146:SF0">
    <property type="entry name" value="RNA POLYMERASE-ASSOCIATED PROTEIN LEO1"/>
    <property type="match status" value="1"/>
</dbReference>
<dbReference type="PANTHER" id="PTHR23146">
    <property type="entry name" value="LEO1 PROTEIN"/>
    <property type="match status" value="1"/>
</dbReference>
<comment type="caution">
    <text evidence="2">The sequence shown here is derived from an EMBL/GenBank/DDBJ whole genome shotgun (WGS) entry which is preliminary data.</text>
</comment>
<dbReference type="Proteomes" id="UP001648503">
    <property type="component" value="Unassembled WGS sequence"/>
</dbReference>
<sequence length="458" mass="52205">MDDDLFGEDASDDGSDGQSHAPSEQDAAHLDTDSLHRYEHQSLPHATRYSDDDDDEDDANATAVDGNGGGRRDHMHDEDNLFGDESDEEPGAMSGEGDAFSRYHDRDGSEEEDAANLDREVVPDHPEIVIETSLPSTGGPRPDNENLFVLKLPNFLNINSVPYDRTTYTGLGEDSEGDSEKARERARLHVENTIRWRYDANQQDQKNSNARLVRWADNSFSLLLGEELFEVAVTSLRDQHHYLALQHSQENYVQNRARFSKAMSFRPYSTQSLTHKKVTMAIVNMHTKQSRTKLISTTEDPEKAKLQVEKAENERLKARRKLESKRSSSNTLDRGSRGRYYDGSDEESHYRSGNRNMADTLRARRYDYLDDEEEEEDDDFVVADDAMDDDENDRRRSTKLMEAKSFSRSNQRPVADFDDDSEESALDENSRGAAETSLHEDASSHRKRRHIVDSDNEE</sequence>
<feature type="compositionally biased region" description="Acidic residues" evidence="1">
    <location>
        <begin position="369"/>
        <end position="391"/>
    </location>
</feature>
<feature type="compositionally biased region" description="Basic and acidic residues" evidence="1">
    <location>
        <begin position="116"/>
        <end position="127"/>
    </location>
</feature>
<dbReference type="EMBL" id="JAFCIX010000573">
    <property type="protein sequence ID" value="KAH6586461.1"/>
    <property type="molecule type" value="Genomic_DNA"/>
</dbReference>
<feature type="compositionally biased region" description="Basic and acidic residues" evidence="1">
    <location>
        <begin position="392"/>
        <end position="402"/>
    </location>
</feature>
<feature type="region of interest" description="Disordered" evidence="1">
    <location>
        <begin position="292"/>
        <end position="354"/>
    </location>
</feature>
<feature type="compositionally biased region" description="Basic and acidic residues" evidence="1">
    <location>
        <begin position="26"/>
        <end position="42"/>
    </location>
</feature>
<dbReference type="InterPro" id="IPR007149">
    <property type="entry name" value="Leo1"/>
</dbReference>
<accession>A0ABQ8ETW9</accession>
<feature type="region of interest" description="Disordered" evidence="1">
    <location>
        <begin position="369"/>
        <end position="458"/>
    </location>
</feature>
<feature type="compositionally biased region" description="Basic and acidic residues" evidence="1">
    <location>
        <begin position="334"/>
        <end position="350"/>
    </location>
</feature>
<feature type="compositionally biased region" description="Acidic residues" evidence="1">
    <location>
        <begin position="1"/>
        <end position="15"/>
    </location>
</feature>
<evidence type="ECO:0000313" key="2">
    <source>
        <dbReference type="EMBL" id="KAH6586461.1"/>
    </source>
</evidence>
<evidence type="ECO:0000313" key="3">
    <source>
        <dbReference type="Proteomes" id="UP001648503"/>
    </source>
</evidence>
<feature type="compositionally biased region" description="Acidic residues" evidence="1">
    <location>
        <begin position="80"/>
        <end position="90"/>
    </location>
</feature>
<evidence type="ECO:0008006" key="4">
    <source>
        <dbReference type="Google" id="ProtNLM"/>
    </source>
</evidence>
<keyword evidence="3" id="KW-1185">Reference proteome</keyword>
<organism evidence="2 3">
    <name type="scientific">Batrachochytrium salamandrivorans</name>
    <dbReference type="NCBI Taxonomy" id="1357716"/>
    <lineage>
        <taxon>Eukaryota</taxon>
        <taxon>Fungi</taxon>
        <taxon>Fungi incertae sedis</taxon>
        <taxon>Chytridiomycota</taxon>
        <taxon>Chytridiomycota incertae sedis</taxon>
        <taxon>Chytridiomycetes</taxon>
        <taxon>Rhizophydiales</taxon>
        <taxon>Rhizophydiales incertae sedis</taxon>
        <taxon>Batrachochytrium</taxon>
    </lineage>
</organism>
<protein>
    <recommendedName>
        <fullName evidence="4">Leo1-like protein</fullName>
    </recommendedName>
</protein>
<dbReference type="Pfam" id="PF04004">
    <property type="entry name" value="Leo1"/>
    <property type="match status" value="1"/>
</dbReference>
<feature type="compositionally biased region" description="Basic and acidic residues" evidence="1">
    <location>
        <begin position="70"/>
        <end position="79"/>
    </location>
</feature>
<feature type="region of interest" description="Disordered" evidence="1">
    <location>
        <begin position="1"/>
        <end position="127"/>
    </location>
</feature>
<evidence type="ECO:0000256" key="1">
    <source>
        <dbReference type="SAM" id="MobiDB-lite"/>
    </source>
</evidence>
<feature type="compositionally biased region" description="Acidic residues" evidence="1">
    <location>
        <begin position="416"/>
        <end position="426"/>
    </location>
</feature>
<gene>
    <name evidence="2" type="ORF">BASA50_000416</name>
</gene>
<feature type="compositionally biased region" description="Basic and acidic residues" evidence="1">
    <location>
        <begin position="300"/>
        <end position="316"/>
    </location>
</feature>